<keyword evidence="5" id="KW-0408">Iron</keyword>
<evidence type="ECO:0000256" key="4">
    <source>
        <dbReference type="ARBA" id="ARBA00022723"/>
    </source>
</evidence>
<evidence type="ECO:0000256" key="6">
    <source>
        <dbReference type="ARBA" id="ARBA00023014"/>
    </source>
</evidence>
<comment type="caution">
    <text evidence="8">The sequence shown here is derived from an EMBL/GenBank/DDBJ whole genome shotgun (WGS) entry which is preliminary data.</text>
</comment>
<reference evidence="9" key="1">
    <citation type="journal article" date="2019" name="Int. J. Syst. Evol. Microbiol.">
        <title>The Global Catalogue of Microorganisms (GCM) 10K type strain sequencing project: providing services to taxonomists for standard genome sequencing and annotation.</title>
        <authorList>
            <consortium name="The Broad Institute Genomics Platform"/>
            <consortium name="The Broad Institute Genome Sequencing Center for Infectious Disease"/>
            <person name="Wu L."/>
            <person name="Ma J."/>
        </authorList>
    </citation>
    <scope>NUCLEOTIDE SEQUENCE [LARGE SCALE GENOMIC DNA]</scope>
    <source>
        <strain evidence="9">CCUG 46385</strain>
    </source>
</reference>
<keyword evidence="3" id="KW-0949">S-adenosyl-L-methionine</keyword>
<dbReference type="PROSITE" id="PS51918">
    <property type="entry name" value="RADICAL_SAM"/>
    <property type="match status" value="1"/>
</dbReference>
<dbReference type="SMART" id="SM00729">
    <property type="entry name" value="Elp3"/>
    <property type="match status" value="1"/>
</dbReference>
<dbReference type="RefSeq" id="WP_379788094.1">
    <property type="nucleotide sequence ID" value="NZ_JBHSHL010000020.1"/>
</dbReference>
<dbReference type="SUPFAM" id="SSF102114">
    <property type="entry name" value="Radical SAM enzymes"/>
    <property type="match status" value="1"/>
</dbReference>
<dbReference type="PANTHER" id="PTHR11135:SF1">
    <property type="entry name" value="PROTEIN YHCC"/>
    <property type="match status" value="1"/>
</dbReference>
<dbReference type="PANTHER" id="PTHR11135">
    <property type="entry name" value="HISTONE ACETYLTRANSFERASE-RELATED"/>
    <property type="match status" value="1"/>
</dbReference>
<dbReference type="NCBIfam" id="TIGR01212">
    <property type="entry name" value="TIGR01212 family radical SAM protein"/>
    <property type="match status" value="1"/>
</dbReference>
<name>A0ABV9QPF7_9FIRM</name>
<evidence type="ECO:0000256" key="3">
    <source>
        <dbReference type="ARBA" id="ARBA00022691"/>
    </source>
</evidence>
<dbReference type="InterPro" id="IPR039661">
    <property type="entry name" value="ELP3"/>
</dbReference>
<gene>
    <name evidence="8" type="ORF">ACFO4R_05755</name>
</gene>
<dbReference type="SFLD" id="SFLDG01086">
    <property type="entry name" value="elongater_protein-like"/>
    <property type="match status" value="1"/>
</dbReference>
<sequence length="313" mass="36073">MMNEPYYVYSDYLRKKYGEKVYRIPLNLPLTCPNRDGRIGVGGCSFCADIGAGFESLDSAKPVREQLEENIAYIGKKYKAKKFIAYFQNYTNTYVEQTAFEAYIREAIREDVVEIAIATRPDCVSEEQLEFLERIKQHYDIEINLELGLQTVNYRTLELINRGHGLAEFIDCVNRCKQRGFLVTTHMILNLPTDDLTDVLEGAKVLSALKIDGVKLHSLYVPRGSLMAKEFEEGRYTAGTVEDYVQRAALFLSYLSSDISIQRVVGRAPKEDVLDCNFNMSWWRIKDEIVKYMEEHQLRQGCNCNYLGGKIRR</sequence>
<evidence type="ECO:0000256" key="2">
    <source>
        <dbReference type="ARBA" id="ARBA00022485"/>
    </source>
</evidence>
<protein>
    <submittedName>
        <fullName evidence="8">TIGR01212 family radical SAM protein</fullName>
    </submittedName>
</protein>
<keyword evidence="2" id="KW-0004">4Fe-4S</keyword>
<dbReference type="InterPro" id="IPR006638">
    <property type="entry name" value="Elp3/MiaA/NifB-like_rSAM"/>
</dbReference>
<dbReference type="EMBL" id="JBHSHL010000020">
    <property type="protein sequence ID" value="MFC4804584.1"/>
    <property type="molecule type" value="Genomic_DNA"/>
</dbReference>
<dbReference type="InterPro" id="IPR032432">
    <property type="entry name" value="Radical_SAM_C"/>
</dbReference>
<feature type="domain" description="Radical SAM core" evidence="7">
    <location>
        <begin position="16"/>
        <end position="255"/>
    </location>
</feature>
<dbReference type="Proteomes" id="UP001595916">
    <property type="component" value="Unassembled WGS sequence"/>
</dbReference>
<dbReference type="InterPro" id="IPR058240">
    <property type="entry name" value="rSAM_sf"/>
</dbReference>
<evidence type="ECO:0000259" key="7">
    <source>
        <dbReference type="PROSITE" id="PS51918"/>
    </source>
</evidence>
<evidence type="ECO:0000256" key="5">
    <source>
        <dbReference type="ARBA" id="ARBA00023004"/>
    </source>
</evidence>
<keyword evidence="9" id="KW-1185">Reference proteome</keyword>
<dbReference type="Pfam" id="PF16199">
    <property type="entry name" value="Radical_SAM_C"/>
    <property type="match status" value="1"/>
</dbReference>
<dbReference type="InterPro" id="IPR023404">
    <property type="entry name" value="rSAM_horseshoe"/>
</dbReference>
<dbReference type="InterPro" id="IPR007197">
    <property type="entry name" value="rSAM"/>
</dbReference>
<accession>A0ABV9QPF7</accession>
<organism evidence="8 9">
    <name type="scientific">Filifactor villosus</name>
    <dbReference type="NCBI Taxonomy" id="29374"/>
    <lineage>
        <taxon>Bacteria</taxon>
        <taxon>Bacillati</taxon>
        <taxon>Bacillota</taxon>
        <taxon>Clostridia</taxon>
        <taxon>Peptostreptococcales</taxon>
        <taxon>Filifactoraceae</taxon>
        <taxon>Filifactor</taxon>
    </lineage>
</organism>
<keyword evidence="4" id="KW-0479">Metal-binding</keyword>
<comment type="cofactor">
    <cofactor evidence="1">
        <name>[4Fe-4S] cluster</name>
        <dbReference type="ChEBI" id="CHEBI:49883"/>
    </cofactor>
</comment>
<evidence type="ECO:0000313" key="8">
    <source>
        <dbReference type="EMBL" id="MFC4804584.1"/>
    </source>
</evidence>
<dbReference type="Gene3D" id="3.80.30.20">
    <property type="entry name" value="tm_1862 like domain"/>
    <property type="match status" value="1"/>
</dbReference>
<proteinExistence type="predicted"/>
<dbReference type="InterPro" id="IPR005911">
    <property type="entry name" value="YhcC-like"/>
</dbReference>
<keyword evidence="6" id="KW-0411">Iron-sulfur</keyword>
<dbReference type="SFLD" id="SFLDG01091">
    <property type="entry name" value="uncharacterized_CHP01210-like"/>
    <property type="match status" value="1"/>
</dbReference>
<evidence type="ECO:0000256" key="1">
    <source>
        <dbReference type="ARBA" id="ARBA00001966"/>
    </source>
</evidence>
<dbReference type="SFLD" id="SFLDS00029">
    <property type="entry name" value="Radical_SAM"/>
    <property type="match status" value="1"/>
</dbReference>
<evidence type="ECO:0000313" key="9">
    <source>
        <dbReference type="Proteomes" id="UP001595916"/>
    </source>
</evidence>
<dbReference type="Pfam" id="PF04055">
    <property type="entry name" value="Radical_SAM"/>
    <property type="match status" value="1"/>
</dbReference>